<evidence type="ECO:0000256" key="1">
    <source>
        <dbReference type="SAM" id="MobiDB-lite"/>
    </source>
</evidence>
<sequence>MIFNIQQNIHIHSIKITSIGNSSVFQIGSAGVIKPLSQLSNTGGFTEPAPQLELEPSTPLAAPASSRPVTQPSHRD</sequence>
<dbReference type="InterPro" id="IPR024255">
    <property type="entry name" value="GerPB"/>
</dbReference>
<proteinExistence type="predicted"/>
<evidence type="ECO:0000313" key="2">
    <source>
        <dbReference type="EMBL" id="KMY49052.1"/>
    </source>
</evidence>
<dbReference type="Proteomes" id="UP000037146">
    <property type="component" value="Unassembled WGS sequence"/>
</dbReference>
<dbReference type="AlphaFoldDB" id="A0A0K9GS21"/>
<reference evidence="3" key="1">
    <citation type="submission" date="2015-07" db="EMBL/GenBank/DDBJ databases">
        <title>Genome sequencing project for genomic taxonomy and phylogenomics of Bacillus-like bacteria.</title>
        <authorList>
            <person name="Liu B."/>
            <person name="Wang J."/>
            <person name="Zhu Y."/>
            <person name="Liu G."/>
            <person name="Chen Q."/>
            <person name="Chen Z."/>
            <person name="Lan J."/>
            <person name="Che J."/>
            <person name="Ge C."/>
            <person name="Shi H."/>
            <person name="Pan Z."/>
            <person name="Liu X."/>
        </authorList>
    </citation>
    <scope>NUCLEOTIDE SEQUENCE [LARGE SCALE GENOMIC DNA]</scope>
    <source>
        <strain evidence="3">FJAT-27997</strain>
    </source>
</reference>
<gene>
    <name evidence="2" type="ORF">AC625_05610</name>
</gene>
<name>A0A0K9GS21_9BACI</name>
<accession>A0A0K9GS21</accession>
<dbReference type="EMBL" id="LFZW01000001">
    <property type="protein sequence ID" value="KMY49052.1"/>
    <property type="molecule type" value="Genomic_DNA"/>
</dbReference>
<dbReference type="STRING" id="1679170.AC625_05610"/>
<dbReference type="Pfam" id="PF10803">
    <property type="entry name" value="GerPB"/>
    <property type="match status" value="1"/>
</dbReference>
<dbReference type="RefSeq" id="WP_049680384.1">
    <property type="nucleotide sequence ID" value="NZ_LFZW01000001.1"/>
</dbReference>
<dbReference type="PATRIC" id="fig|1679170.3.peg.1201"/>
<organism evidence="2 3">
    <name type="scientific">Peribacillus loiseleuriae</name>
    <dbReference type="NCBI Taxonomy" id="1679170"/>
    <lineage>
        <taxon>Bacteria</taxon>
        <taxon>Bacillati</taxon>
        <taxon>Bacillota</taxon>
        <taxon>Bacilli</taxon>
        <taxon>Bacillales</taxon>
        <taxon>Bacillaceae</taxon>
        <taxon>Peribacillus</taxon>
    </lineage>
</organism>
<feature type="region of interest" description="Disordered" evidence="1">
    <location>
        <begin position="38"/>
        <end position="76"/>
    </location>
</feature>
<feature type="compositionally biased region" description="Polar residues" evidence="1">
    <location>
        <begin position="67"/>
        <end position="76"/>
    </location>
</feature>
<dbReference type="OrthoDB" id="2971631at2"/>
<protein>
    <submittedName>
        <fullName evidence="2">Uncharacterized protein</fullName>
    </submittedName>
</protein>
<evidence type="ECO:0000313" key="3">
    <source>
        <dbReference type="Proteomes" id="UP000037146"/>
    </source>
</evidence>
<keyword evidence="3" id="KW-1185">Reference proteome</keyword>
<comment type="caution">
    <text evidence="2">The sequence shown here is derived from an EMBL/GenBank/DDBJ whole genome shotgun (WGS) entry which is preliminary data.</text>
</comment>